<dbReference type="RefSeq" id="WP_044826018.1">
    <property type="nucleotide sequence ID" value="NZ_CP009687.1"/>
</dbReference>
<accession>A0A0D8I773</accession>
<gene>
    <name evidence="1" type="ORF">CACET_c32140</name>
</gene>
<evidence type="ECO:0000313" key="1">
    <source>
        <dbReference type="EMBL" id="AKL96658.1"/>
    </source>
</evidence>
<dbReference type="PATRIC" id="fig|84022.5.peg.1905"/>
<dbReference type="AlphaFoldDB" id="A0A0D8I773"/>
<protein>
    <submittedName>
        <fullName evidence="1">Uncharacterized protein</fullName>
    </submittedName>
</protein>
<dbReference type="EMBL" id="CP009687">
    <property type="protein sequence ID" value="AKL96658.1"/>
    <property type="molecule type" value="Genomic_DNA"/>
</dbReference>
<dbReference type="KEGG" id="cace:CACET_c32140"/>
<name>A0A0D8I773_9CLOT</name>
<dbReference type="Proteomes" id="UP000035704">
    <property type="component" value="Chromosome"/>
</dbReference>
<proteinExistence type="predicted"/>
<organism evidence="1 2">
    <name type="scientific">Clostridium aceticum</name>
    <dbReference type="NCBI Taxonomy" id="84022"/>
    <lineage>
        <taxon>Bacteria</taxon>
        <taxon>Bacillati</taxon>
        <taxon>Bacillota</taxon>
        <taxon>Clostridia</taxon>
        <taxon>Eubacteriales</taxon>
        <taxon>Clostridiaceae</taxon>
        <taxon>Clostridium</taxon>
    </lineage>
</organism>
<evidence type="ECO:0000313" key="2">
    <source>
        <dbReference type="Proteomes" id="UP000035704"/>
    </source>
</evidence>
<reference evidence="1 2" key="1">
    <citation type="submission" date="2014-10" db="EMBL/GenBank/DDBJ databases">
        <title>Genome sequence of Clostridium aceticum DSM 1496.</title>
        <authorList>
            <person name="Poehlein A."/>
            <person name="Schiel-Bengelsdorf B."/>
            <person name="Gottschalk G."/>
            <person name="Duerre P."/>
            <person name="Daniel R."/>
        </authorList>
    </citation>
    <scope>NUCLEOTIDE SEQUENCE [LARGE SCALE GENOMIC DNA]</scope>
    <source>
        <strain evidence="1 2">DSM 1496</strain>
    </source>
</reference>
<sequence>MGGGERGVVKIPEELTKEEVAKLEIEAFVERMNKIREDKKEMIEKQSPSEEQKEIRQHLIRLLSSDFSEHTDIQVKISYSG</sequence>
<keyword evidence="2" id="KW-1185">Reference proteome</keyword>